<evidence type="ECO:0000256" key="3">
    <source>
        <dbReference type="RuleBase" id="RU003560"/>
    </source>
</evidence>
<reference evidence="5 6" key="1">
    <citation type="submission" date="2019-06" db="EMBL/GenBank/DDBJ databases">
        <title>Sequencing the genomes of 1000 actinobacteria strains.</title>
        <authorList>
            <person name="Klenk H.-P."/>
        </authorList>
    </citation>
    <scope>NUCLEOTIDE SEQUENCE [LARGE SCALE GENOMIC DNA]</scope>
    <source>
        <strain evidence="5 6">DSM 12335</strain>
    </source>
</reference>
<organism evidence="5 6">
    <name type="scientific">Ornithinicoccus hortensis</name>
    <dbReference type="NCBI Taxonomy" id="82346"/>
    <lineage>
        <taxon>Bacteria</taxon>
        <taxon>Bacillati</taxon>
        <taxon>Actinomycetota</taxon>
        <taxon>Actinomycetes</taxon>
        <taxon>Micrococcales</taxon>
        <taxon>Intrasporangiaceae</taxon>
        <taxon>Ornithinicoccus</taxon>
    </lineage>
</organism>
<evidence type="ECO:0000313" key="6">
    <source>
        <dbReference type="Proteomes" id="UP000319516"/>
    </source>
</evidence>
<evidence type="ECO:0000313" key="5">
    <source>
        <dbReference type="EMBL" id="TQL52209.1"/>
    </source>
</evidence>
<dbReference type="CDD" id="cd00610">
    <property type="entry name" value="OAT_like"/>
    <property type="match status" value="1"/>
</dbReference>
<dbReference type="RefSeq" id="WP_228393289.1">
    <property type="nucleotide sequence ID" value="NZ_BAAAIK010000001.1"/>
</dbReference>
<evidence type="ECO:0000256" key="1">
    <source>
        <dbReference type="ARBA" id="ARBA00008954"/>
    </source>
</evidence>
<proteinExistence type="inferred from homology"/>
<keyword evidence="2 3" id="KW-0663">Pyridoxal phosphate</keyword>
<dbReference type="InterPro" id="IPR015421">
    <property type="entry name" value="PyrdxlP-dep_Trfase_major"/>
</dbReference>
<comment type="caution">
    <text evidence="5">The sequence shown here is derived from an EMBL/GenBank/DDBJ whole genome shotgun (WGS) entry which is preliminary data.</text>
</comment>
<evidence type="ECO:0000256" key="4">
    <source>
        <dbReference type="SAM" id="MobiDB-lite"/>
    </source>
</evidence>
<dbReference type="PANTHER" id="PTHR43094">
    <property type="entry name" value="AMINOTRANSFERASE"/>
    <property type="match status" value="1"/>
</dbReference>
<dbReference type="InterPro" id="IPR005814">
    <property type="entry name" value="Aminotrans_3"/>
</dbReference>
<dbReference type="EMBL" id="VFOP01000001">
    <property type="protein sequence ID" value="TQL52209.1"/>
    <property type="molecule type" value="Genomic_DNA"/>
</dbReference>
<dbReference type="InterPro" id="IPR015424">
    <property type="entry name" value="PyrdxlP-dep_Trfase"/>
</dbReference>
<gene>
    <name evidence="5" type="ORF">FB467_3388</name>
</gene>
<dbReference type="GO" id="GO:0030170">
    <property type="term" value="F:pyridoxal phosphate binding"/>
    <property type="evidence" value="ECO:0007669"/>
    <property type="project" value="InterPro"/>
</dbReference>
<evidence type="ECO:0008006" key="7">
    <source>
        <dbReference type="Google" id="ProtNLM"/>
    </source>
</evidence>
<dbReference type="AlphaFoldDB" id="A0A542YVU3"/>
<name>A0A542YVU3_9MICO</name>
<sequence>MSGHVFSRATAAGPPRVSHARGVQMFDEEGRRYLDAAGGAIVVGVGHGRGEVVAAMAEQAGAVAYAHGSVFTSEVLETYALELAEVLPVDDPRVYPVSGGSEAVETALKMARAYHLARGEDRSVVIGRVGAYHGNSRGALDVSGRPSLRRPYEPWLGHARHTSTPYEYRCPFPDSHPVGCGARQAEALEELITSVGPGQVAAFIAEPVAGAALGACVPPDDYWPAVAEVCRRHGVLVIADEVMTGFGRTGAWFGSDHWGLRPDLLTAGKGASSGYWPLGLAVASGPVHEAISTAGFVHGFTHSHHQVGAATGLAVLRRLREERLVEASADRGAQLAAEIVRSLGAHPNVGDVRGRGLLVGVEFVADRESREPFDRSLRVTERVVAAARELGLLVYSSTGCADGSRGDLVLLGPPLVVTSEEVTEIVDLLTRAVTSVLPPP</sequence>
<keyword evidence="6" id="KW-1185">Reference proteome</keyword>
<dbReference type="Proteomes" id="UP000319516">
    <property type="component" value="Unassembled WGS sequence"/>
</dbReference>
<dbReference type="Gene3D" id="3.90.1150.10">
    <property type="entry name" value="Aspartate Aminotransferase, domain 1"/>
    <property type="match status" value="1"/>
</dbReference>
<dbReference type="SUPFAM" id="SSF53383">
    <property type="entry name" value="PLP-dependent transferases"/>
    <property type="match status" value="1"/>
</dbReference>
<dbReference type="Pfam" id="PF00202">
    <property type="entry name" value="Aminotran_3"/>
    <property type="match status" value="1"/>
</dbReference>
<accession>A0A542YVU3</accession>
<dbReference type="Gene3D" id="3.40.640.10">
    <property type="entry name" value="Type I PLP-dependent aspartate aminotransferase-like (Major domain)"/>
    <property type="match status" value="1"/>
</dbReference>
<dbReference type="PIRSF" id="PIRSF000521">
    <property type="entry name" value="Transaminase_4ab_Lys_Orn"/>
    <property type="match status" value="1"/>
</dbReference>
<dbReference type="PROSITE" id="PS00600">
    <property type="entry name" value="AA_TRANSFER_CLASS_3"/>
    <property type="match status" value="1"/>
</dbReference>
<dbReference type="InterPro" id="IPR049704">
    <property type="entry name" value="Aminotrans_3_PPA_site"/>
</dbReference>
<comment type="similarity">
    <text evidence="1 3">Belongs to the class-III pyridoxal-phosphate-dependent aminotransferase family.</text>
</comment>
<evidence type="ECO:0000256" key="2">
    <source>
        <dbReference type="ARBA" id="ARBA00022898"/>
    </source>
</evidence>
<protein>
    <recommendedName>
        <fullName evidence="7">Adenosylmethionine-8-amino-7-oxononanoate aminotransferase</fullName>
    </recommendedName>
</protein>
<dbReference type="InterPro" id="IPR015422">
    <property type="entry name" value="PyrdxlP-dep_Trfase_small"/>
</dbReference>
<dbReference type="PANTHER" id="PTHR43094:SF1">
    <property type="entry name" value="AMINOTRANSFERASE CLASS-III"/>
    <property type="match status" value="1"/>
</dbReference>
<feature type="region of interest" description="Disordered" evidence="4">
    <location>
        <begin position="1"/>
        <end position="21"/>
    </location>
</feature>
<dbReference type="GO" id="GO:0008483">
    <property type="term" value="F:transaminase activity"/>
    <property type="evidence" value="ECO:0007669"/>
    <property type="project" value="InterPro"/>
</dbReference>